<keyword evidence="1" id="KW-1133">Transmembrane helix</keyword>
<name>A0AAU9M8D4_9ASTR</name>
<keyword evidence="1" id="KW-0812">Transmembrane</keyword>
<feature type="transmembrane region" description="Helical" evidence="1">
    <location>
        <begin position="157"/>
        <end position="179"/>
    </location>
</feature>
<gene>
    <name evidence="2" type="ORF">LVIROSA_LOCUS10264</name>
</gene>
<reference evidence="2 3" key="1">
    <citation type="submission" date="2022-01" db="EMBL/GenBank/DDBJ databases">
        <authorList>
            <person name="Xiong W."/>
            <person name="Schranz E."/>
        </authorList>
    </citation>
    <scope>NUCLEOTIDE SEQUENCE [LARGE SCALE GENOMIC DNA]</scope>
</reference>
<proteinExistence type="predicted"/>
<sequence>MFSSALRSKFRIAYTYLKHTVPSLFLSLMVIDIVSFGGTAVYGYYESKFLDRISAIFPKVLLKESKVLCRRLRRYWLKNQMHTFFNSLRILQIQRSIMKQLDPKFGKVQMVKVMLLFLKLALEGVLMASETAVVVTCQQGRANQHEDLNDDEQGENIYLQIHTVGVGAAIGYGCLLLAVGSKGKRFKMSYAKAV</sequence>
<keyword evidence="3" id="KW-1185">Reference proteome</keyword>
<dbReference type="AlphaFoldDB" id="A0AAU9M8D4"/>
<protein>
    <submittedName>
        <fullName evidence="2">Uncharacterized protein</fullName>
    </submittedName>
</protein>
<feature type="transmembrane region" description="Helical" evidence="1">
    <location>
        <begin position="21"/>
        <end position="45"/>
    </location>
</feature>
<accession>A0AAU9M8D4</accession>
<organism evidence="2 3">
    <name type="scientific">Lactuca virosa</name>
    <dbReference type="NCBI Taxonomy" id="75947"/>
    <lineage>
        <taxon>Eukaryota</taxon>
        <taxon>Viridiplantae</taxon>
        <taxon>Streptophyta</taxon>
        <taxon>Embryophyta</taxon>
        <taxon>Tracheophyta</taxon>
        <taxon>Spermatophyta</taxon>
        <taxon>Magnoliopsida</taxon>
        <taxon>eudicotyledons</taxon>
        <taxon>Gunneridae</taxon>
        <taxon>Pentapetalae</taxon>
        <taxon>asterids</taxon>
        <taxon>campanulids</taxon>
        <taxon>Asterales</taxon>
        <taxon>Asteraceae</taxon>
        <taxon>Cichorioideae</taxon>
        <taxon>Cichorieae</taxon>
        <taxon>Lactucinae</taxon>
        <taxon>Lactuca</taxon>
    </lineage>
</organism>
<keyword evidence="1" id="KW-0472">Membrane</keyword>
<evidence type="ECO:0000313" key="2">
    <source>
        <dbReference type="EMBL" id="CAH1422965.1"/>
    </source>
</evidence>
<comment type="caution">
    <text evidence="2">The sequence shown here is derived from an EMBL/GenBank/DDBJ whole genome shotgun (WGS) entry which is preliminary data.</text>
</comment>
<dbReference type="Proteomes" id="UP001157418">
    <property type="component" value="Unassembled WGS sequence"/>
</dbReference>
<evidence type="ECO:0000256" key="1">
    <source>
        <dbReference type="SAM" id="Phobius"/>
    </source>
</evidence>
<dbReference type="EMBL" id="CAKMRJ010001112">
    <property type="protein sequence ID" value="CAH1422965.1"/>
    <property type="molecule type" value="Genomic_DNA"/>
</dbReference>
<evidence type="ECO:0000313" key="3">
    <source>
        <dbReference type="Proteomes" id="UP001157418"/>
    </source>
</evidence>